<sequence>MPQLAAGSCCCWCVGYWGRGLWLPLPPDNLHTKIVLARFQQNADLIGFWAQELLNGQPGTHSYRRINVEATCLVCHGAKGSRPDFILKNDPQDLAYDFKGCRRGLWLNKGATHR</sequence>
<dbReference type="Proteomes" id="UP000830835">
    <property type="component" value="Unassembled WGS sequence"/>
</dbReference>
<comment type="caution">
    <text evidence="2">The sequence shown here is derived from an EMBL/GenBank/DDBJ whole genome shotgun (WGS) entry which is preliminary data.</text>
</comment>
<gene>
    <name evidence="2" type="ORF">JX360_06205</name>
</gene>
<reference evidence="2" key="1">
    <citation type="submission" date="2021-02" db="EMBL/GenBank/DDBJ databases">
        <title>The CRISPR/cas machinery reduction and long-range gene transfer in the hot spring cyanobacterium Synechococcus.</title>
        <authorList>
            <person name="Dvorak P."/>
            <person name="Jahodarova E."/>
            <person name="Hasler P."/>
            <person name="Poulickova A."/>
        </authorList>
    </citation>
    <scope>NUCLEOTIDE SEQUENCE</scope>
    <source>
        <strain evidence="2">Rupite</strain>
    </source>
</reference>
<dbReference type="InterPro" id="IPR021796">
    <property type="entry name" value="Tll0287-like_dom"/>
</dbReference>
<feature type="domain" description="Tll0287-like" evidence="1">
    <location>
        <begin position="34"/>
        <end position="99"/>
    </location>
</feature>
<dbReference type="Pfam" id="PF11845">
    <property type="entry name" value="Tll0287-like"/>
    <property type="match status" value="1"/>
</dbReference>
<name>A0ABT0C9V6_THEVL</name>
<protein>
    <submittedName>
        <fullName evidence="2">DUF3365 domain-containing protein</fullName>
    </submittedName>
</protein>
<evidence type="ECO:0000259" key="1">
    <source>
        <dbReference type="Pfam" id="PF11845"/>
    </source>
</evidence>
<dbReference type="EMBL" id="JAFIRA010000011">
    <property type="protein sequence ID" value="MCJ2542502.1"/>
    <property type="molecule type" value="Genomic_DNA"/>
</dbReference>
<keyword evidence="3" id="KW-1185">Reference proteome</keyword>
<evidence type="ECO:0000313" key="3">
    <source>
        <dbReference type="Proteomes" id="UP000830835"/>
    </source>
</evidence>
<accession>A0ABT0C9V6</accession>
<proteinExistence type="predicted"/>
<evidence type="ECO:0000313" key="2">
    <source>
        <dbReference type="EMBL" id="MCJ2542502.1"/>
    </source>
</evidence>
<organism evidence="2 3">
    <name type="scientific">Thermostichus vulcanus str. 'Rupite'</name>
    <dbReference type="NCBI Taxonomy" id="2813851"/>
    <lineage>
        <taxon>Bacteria</taxon>
        <taxon>Bacillati</taxon>
        <taxon>Cyanobacteriota</taxon>
        <taxon>Cyanophyceae</taxon>
        <taxon>Thermostichales</taxon>
        <taxon>Thermostichaceae</taxon>
        <taxon>Thermostichus</taxon>
    </lineage>
</organism>